<organism evidence="3 5">
    <name type="scientific">Mycobacterium talmoniae</name>
    <dbReference type="NCBI Taxonomy" id="1858794"/>
    <lineage>
        <taxon>Bacteria</taxon>
        <taxon>Bacillati</taxon>
        <taxon>Actinomycetota</taxon>
        <taxon>Actinomycetes</taxon>
        <taxon>Mycobacteriales</taxon>
        <taxon>Mycobacteriaceae</taxon>
        <taxon>Mycobacterium</taxon>
    </lineage>
</organism>
<dbReference type="Pfam" id="PF05305">
    <property type="entry name" value="DUF732"/>
    <property type="match status" value="1"/>
</dbReference>
<keyword evidence="5" id="KW-1185">Reference proteome</keyword>
<evidence type="ECO:0000313" key="5">
    <source>
        <dbReference type="Proteomes" id="UP000179734"/>
    </source>
</evidence>
<evidence type="ECO:0000313" key="6">
    <source>
        <dbReference type="Proteomes" id="UP000238296"/>
    </source>
</evidence>
<evidence type="ECO:0000313" key="4">
    <source>
        <dbReference type="EMBL" id="PQM45507.1"/>
    </source>
</evidence>
<dbReference type="EMBL" id="MLQM01000111">
    <property type="protein sequence ID" value="OHV00359.1"/>
    <property type="molecule type" value="Genomic_DNA"/>
</dbReference>
<sequence>MKRLLLLMGLTTALVGLAAPAHADESGSDAEFLGALSGAGLSHRGANQAIVAGHAVCKLMDAGLSPMDTVVAVQSTNPGFTTEHAAKFAVISATSYCPEHM</sequence>
<reference evidence="4 6" key="2">
    <citation type="journal article" date="2017" name="Int. J. Syst. Evol. Microbiol.">
        <title>Mycobacterium talmoniae sp. nov., a slowly growing mycobacterium isolated from human respiratory samples.</title>
        <authorList>
            <person name="Davidson R.M."/>
            <person name="DeGroote M.A."/>
            <person name="Marola J.L."/>
            <person name="Buss S."/>
            <person name="Jones V."/>
            <person name="McNeil M.R."/>
            <person name="Freifeld A.G."/>
            <person name="Elaine Epperson L."/>
            <person name="Hasan N.A."/>
            <person name="Jackson M."/>
            <person name="Iwen P.C."/>
            <person name="Salfinger M."/>
            <person name="Strong M."/>
        </authorList>
    </citation>
    <scope>NUCLEOTIDE SEQUENCE [LARGE SCALE GENOMIC DNA]</scope>
    <source>
        <strain evidence="4 6">ATCC BAA-2683</strain>
    </source>
</reference>
<dbReference type="AlphaFoldDB" id="A0A1S1NB40"/>
<reference evidence="4" key="3">
    <citation type="submission" date="2018-01" db="EMBL/GenBank/DDBJ databases">
        <authorList>
            <person name="Gaut B.S."/>
            <person name="Morton B.R."/>
            <person name="Clegg M.T."/>
            <person name="Duvall M.R."/>
        </authorList>
    </citation>
    <scope>NUCLEOTIDE SEQUENCE</scope>
    <source>
        <strain evidence="4">ATCC BAA-2683</strain>
    </source>
</reference>
<evidence type="ECO:0000313" key="3">
    <source>
        <dbReference type="EMBL" id="OHV00359.1"/>
    </source>
</evidence>
<feature type="domain" description="DUF732" evidence="2">
    <location>
        <begin position="29"/>
        <end position="99"/>
    </location>
</feature>
<accession>A0A1S1NB40</accession>
<dbReference type="EMBL" id="PPEA01000630">
    <property type="protein sequence ID" value="PQM45507.1"/>
    <property type="molecule type" value="Genomic_DNA"/>
</dbReference>
<reference evidence="3 5" key="1">
    <citation type="submission" date="2016-10" db="EMBL/GenBank/DDBJ databases">
        <title>Genome sequence of Mycobacterium talmonii.</title>
        <authorList>
            <person name="Greninger A.L."/>
            <person name="Elliott B."/>
            <person name="Vasireddy S."/>
            <person name="Vasireddy R."/>
        </authorList>
    </citation>
    <scope>NUCLEOTIDE SEQUENCE [LARGE SCALE GENOMIC DNA]</scope>
    <source>
        <strain evidence="3">MO-5499</strain>
        <strain evidence="5">NE-TNMC-100812</strain>
    </source>
</reference>
<name>A0A1S1NB40_9MYCO</name>
<dbReference type="Proteomes" id="UP000179734">
    <property type="component" value="Unassembled WGS sequence"/>
</dbReference>
<protein>
    <recommendedName>
        <fullName evidence="2">DUF732 domain-containing protein</fullName>
    </recommendedName>
</protein>
<dbReference type="InterPro" id="IPR007969">
    <property type="entry name" value="DUF732"/>
</dbReference>
<evidence type="ECO:0000259" key="2">
    <source>
        <dbReference type="Pfam" id="PF05305"/>
    </source>
</evidence>
<gene>
    <name evidence="3" type="ORF">BKN37_18085</name>
    <name evidence="4" type="ORF">C1Y40_04330</name>
</gene>
<evidence type="ECO:0000256" key="1">
    <source>
        <dbReference type="SAM" id="SignalP"/>
    </source>
</evidence>
<dbReference type="Proteomes" id="UP000238296">
    <property type="component" value="Unassembled WGS sequence"/>
</dbReference>
<feature type="chain" id="PRO_5033281414" description="DUF732 domain-containing protein" evidence="1">
    <location>
        <begin position="24"/>
        <end position="101"/>
    </location>
</feature>
<feature type="signal peptide" evidence="1">
    <location>
        <begin position="1"/>
        <end position="23"/>
    </location>
</feature>
<comment type="caution">
    <text evidence="3">The sequence shown here is derived from an EMBL/GenBank/DDBJ whole genome shotgun (WGS) entry which is preliminary data.</text>
</comment>
<proteinExistence type="predicted"/>
<keyword evidence="1" id="KW-0732">Signal</keyword>
<dbReference type="RefSeq" id="WP_071028352.1">
    <property type="nucleotide sequence ID" value="NZ_MLQM01000111.1"/>
</dbReference>